<dbReference type="PROSITE" id="PS51779">
    <property type="entry name" value="POTRA"/>
    <property type="match status" value="5"/>
</dbReference>
<keyword evidence="6 8" id="KW-0472">Membrane</keyword>
<evidence type="ECO:0000256" key="7">
    <source>
        <dbReference type="ARBA" id="ARBA00023237"/>
    </source>
</evidence>
<feature type="domain" description="POTRA" evidence="10">
    <location>
        <begin position="279"/>
        <end position="357"/>
    </location>
</feature>
<evidence type="ECO:0000256" key="6">
    <source>
        <dbReference type="ARBA" id="ARBA00023136"/>
    </source>
</evidence>
<protein>
    <recommendedName>
        <fullName evidence="8 9">Outer membrane protein assembly factor BamA</fullName>
    </recommendedName>
</protein>
<dbReference type="Pfam" id="PF07244">
    <property type="entry name" value="POTRA"/>
    <property type="match status" value="4"/>
</dbReference>
<dbReference type="InterPro" id="IPR000184">
    <property type="entry name" value="Bac_surfAg_D15"/>
</dbReference>
<evidence type="ECO:0000256" key="4">
    <source>
        <dbReference type="ARBA" id="ARBA00022729"/>
    </source>
</evidence>
<evidence type="ECO:0000256" key="9">
    <source>
        <dbReference type="NCBIfam" id="TIGR03303"/>
    </source>
</evidence>
<feature type="domain" description="POTRA" evidence="10">
    <location>
        <begin position="104"/>
        <end position="184"/>
    </location>
</feature>
<dbReference type="GO" id="GO:1990063">
    <property type="term" value="C:Bam protein complex"/>
    <property type="evidence" value="ECO:0007669"/>
    <property type="project" value="TreeGrafter"/>
</dbReference>
<sequence precursor="true">MSGRTREKRIDCMKIKTIGLAALLLTATPAALAAPFEISDIRVEGLQRVSPASVFNAFPVSARDQVDDRELAEASQELFDTGLFDDIELSRDGDVLIVNVVERPTIASIELNGNSQVADEDLRKGMTEAGLDEGQVLQRSTLDEVQRELERLYQSQGRYSANIETSVEELDNNRVEVDIDISEGAVAKIHQINFVGNQDFDDDTLRDLFALEDKPGWFFGWFSDDEYSRDKLSGDLETLRSFYLDRGYVNFDISSSQVSISPDKSDIFITINVDEGKRYKLDEIRFAGDLKIGESEARELVTAEPGEYYSESAMTESAEALRKRLGAEGFAFAEINSVPEVDADGDTVDVTFQVDPGRRAYVRRINFEGNTTTQDEVLRREMVQMEGAPASTDQISQSRERLQRLGFFRSVDVETRPVSDESDQLDVTYNVEEQPSGSVSASLGYSQSAGVIYGASLSQSNFLGTGNRVNVNAQKGDYFTNLNFGYTDPYWTLDGISRGYNLYYRETNYEDFDDISTYSSDAIGGSVNFGYPINDLSRLNFGVGVEDLSLDTYRDTPAEIVQYTEDEGDDFMNYKLTASWTRNNLNRGIMPTDGSYQKLSLEAAVPGSDTQYYKTRYEGQKLFEFRPEWSLKFSTNVGYADTVGGDAYPFYENFYSGGLGSVRGFSSNTLGPNTTPRNDGDDDTLGGNVLVEGSAELIYPFPWVEDRRSLQTSVFFDAGNTYLTDCYDVPAGTSSSCSSGVDMGDLRYSVGLGLSWLTPVGPLTFSVAKPISDEEDDDTQVFQFSLGQTF</sequence>
<dbReference type="NCBIfam" id="TIGR03303">
    <property type="entry name" value="OM_YaeT"/>
    <property type="match status" value="1"/>
</dbReference>
<dbReference type="Proteomes" id="UP000219023">
    <property type="component" value="Unassembled WGS sequence"/>
</dbReference>
<comment type="similarity">
    <text evidence="8">Belongs to the BamA family.</text>
</comment>
<evidence type="ECO:0000256" key="8">
    <source>
        <dbReference type="HAMAP-Rule" id="MF_01430"/>
    </source>
</evidence>
<dbReference type="PIRSF" id="PIRSF006076">
    <property type="entry name" value="OM_assembly_OMP85"/>
    <property type="match status" value="1"/>
</dbReference>
<comment type="subunit">
    <text evidence="8">Part of the Bam complex.</text>
</comment>
<feature type="chain" id="PRO_5013413088" description="Outer membrane protein assembly factor BamA" evidence="8">
    <location>
        <begin position="34"/>
        <end position="790"/>
    </location>
</feature>
<comment type="subcellular location">
    <subcellularLocation>
        <location evidence="8">Cell outer membrane</location>
    </subcellularLocation>
    <subcellularLocation>
        <location evidence="1">Membrane</location>
    </subcellularLocation>
</comment>
<evidence type="ECO:0000313" key="11">
    <source>
        <dbReference type="EMBL" id="SOC56562.1"/>
    </source>
</evidence>
<dbReference type="PANTHER" id="PTHR12815">
    <property type="entry name" value="SORTING AND ASSEMBLY MACHINERY SAMM50 PROTEIN FAMILY MEMBER"/>
    <property type="match status" value="1"/>
</dbReference>
<feature type="signal peptide" evidence="8">
    <location>
        <begin position="1"/>
        <end position="33"/>
    </location>
</feature>
<dbReference type="InterPro" id="IPR034746">
    <property type="entry name" value="POTRA"/>
</dbReference>
<evidence type="ECO:0000256" key="5">
    <source>
        <dbReference type="ARBA" id="ARBA00022737"/>
    </source>
</evidence>
<dbReference type="Pfam" id="PF01103">
    <property type="entry name" value="Omp85"/>
    <property type="match status" value="1"/>
</dbReference>
<comment type="function">
    <text evidence="8">Part of the outer membrane protein assembly complex, which is involved in assembly and insertion of beta-barrel proteins into the outer membrane.</text>
</comment>
<dbReference type="HAMAP" id="MF_01430">
    <property type="entry name" value="OM_assembly_BamA"/>
    <property type="match status" value="1"/>
</dbReference>
<dbReference type="GO" id="GO:0051205">
    <property type="term" value="P:protein insertion into membrane"/>
    <property type="evidence" value="ECO:0007669"/>
    <property type="project" value="UniProtKB-UniRule"/>
</dbReference>
<evidence type="ECO:0000256" key="2">
    <source>
        <dbReference type="ARBA" id="ARBA00022452"/>
    </source>
</evidence>
<evidence type="ECO:0000256" key="3">
    <source>
        <dbReference type="ARBA" id="ARBA00022692"/>
    </source>
</evidence>
<dbReference type="Gene3D" id="3.10.20.310">
    <property type="entry name" value="membrane protein fhac"/>
    <property type="match status" value="5"/>
</dbReference>
<dbReference type="AlphaFoldDB" id="A0A285VR80"/>
<evidence type="ECO:0000259" key="10">
    <source>
        <dbReference type="PROSITE" id="PS51779"/>
    </source>
</evidence>
<dbReference type="EMBL" id="OBQJ01000007">
    <property type="protein sequence ID" value="SOC56562.1"/>
    <property type="molecule type" value="Genomic_DNA"/>
</dbReference>
<dbReference type="InterPro" id="IPR023707">
    <property type="entry name" value="OM_assembly_BamA"/>
</dbReference>
<keyword evidence="2 8" id="KW-1134">Transmembrane beta strand</keyword>
<dbReference type="FunFam" id="3.10.20.310:FF:000002">
    <property type="entry name" value="Outer membrane protein assembly factor BamA"/>
    <property type="match status" value="1"/>
</dbReference>
<feature type="domain" description="POTRA" evidence="10">
    <location>
        <begin position="187"/>
        <end position="276"/>
    </location>
</feature>
<evidence type="ECO:0000313" key="12">
    <source>
        <dbReference type="Proteomes" id="UP000219023"/>
    </source>
</evidence>
<dbReference type="PANTHER" id="PTHR12815:SF23">
    <property type="entry name" value="OUTER MEMBRANE PROTEIN ASSEMBLY FACTOR BAMA"/>
    <property type="match status" value="1"/>
</dbReference>
<evidence type="ECO:0000256" key="1">
    <source>
        <dbReference type="ARBA" id="ARBA00004370"/>
    </source>
</evidence>
<name>A0A285VR80_9GAMM</name>
<keyword evidence="3 8" id="KW-0812">Transmembrane</keyword>
<reference evidence="11 12" key="1">
    <citation type="submission" date="2017-08" db="EMBL/GenBank/DDBJ databases">
        <authorList>
            <person name="de Groot N.N."/>
        </authorList>
    </citation>
    <scope>NUCLEOTIDE SEQUENCE [LARGE SCALE GENOMIC DNA]</scope>
    <source>
        <strain evidence="11 12">USBA 855</strain>
    </source>
</reference>
<feature type="domain" description="POTRA" evidence="10">
    <location>
        <begin position="36"/>
        <end position="103"/>
    </location>
</feature>
<feature type="domain" description="POTRA" evidence="10">
    <location>
        <begin position="360"/>
        <end position="434"/>
    </location>
</feature>
<dbReference type="InterPro" id="IPR010827">
    <property type="entry name" value="BamA/TamA_POTRA"/>
</dbReference>
<organism evidence="11 12">
    <name type="scientific">Chromohalobacter canadensis</name>
    <dbReference type="NCBI Taxonomy" id="141389"/>
    <lineage>
        <taxon>Bacteria</taxon>
        <taxon>Pseudomonadati</taxon>
        <taxon>Pseudomonadota</taxon>
        <taxon>Gammaproteobacteria</taxon>
        <taxon>Oceanospirillales</taxon>
        <taxon>Halomonadaceae</taxon>
        <taxon>Chromohalobacter</taxon>
    </lineage>
</organism>
<dbReference type="Gene3D" id="2.40.160.50">
    <property type="entry name" value="membrane protein fhac: a member of the omp85/tpsb transporter family"/>
    <property type="match status" value="1"/>
</dbReference>
<accession>A0A285VR80</accession>
<gene>
    <name evidence="8" type="primary">bamA</name>
    <name evidence="11" type="ORF">SAMN05421509_107127</name>
</gene>
<proteinExistence type="inferred from homology"/>
<dbReference type="GO" id="GO:0043165">
    <property type="term" value="P:Gram-negative-bacterium-type cell outer membrane assembly"/>
    <property type="evidence" value="ECO:0007669"/>
    <property type="project" value="UniProtKB-UniRule"/>
</dbReference>
<keyword evidence="5 8" id="KW-0677">Repeat</keyword>
<keyword evidence="4 8" id="KW-0732">Signal</keyword>
<dbReference type="InterPro" id="IPR039910">
    <property type="entry name" value="D15-like"/>
</dbReference>
<keyword evidence="7 8" id="KW-0998">Cell outer membrane</keyword>